<dbReference type="InterPro" id="IPR036918">
    <property type="entry name" value="Pyrv_Knase_C_sf"/>
</dbReference>
<dbReference type="Gene3D" id="3.40.1380.20">
    <property type="entry name" value="Pyruvate kinase, C-terminal domain"/>
    <property type="match status" value="1"/>
</dbReference>
<proteinExistence type="predicted"/>
<evidence type="ECO:0000313" key="2">
    <source>
        <dbReference type="Proteomes" id="UP000469452"/>
    </source>
</evidence>
<name>A0A6A5ACU0_APHAT</name>
<accession>A0A6A5ACU0</accession>
<comment type="caution">
    <text evidence="1">The sequence shown here is derived from an EMBL/GenBank/DDBJ whole genome shotgun (WGS) entry which is preliminary data.</text>
</comment>
<reference evidence="1 2" key="1">
    <citation type="submission" date="2019-06" db="EMBL/GenBank/DDBJ databases">
        <title>Genomics analysis of Aphanomyces spp. identifies a new class of oomycete effector associated with host adaptation.</title>
        <authorList>
            <person name="Gaulin E."/>
        </authorList>
    </citation>
    <scope>NUCLEOTIDE SEQUENCE [LARGE SCALE GENOMIC DNA]</scope>
    <source>
        <strain evidence="1 2">E</strain>
    </source>
</reference>
<feature type="non-terminal residue" evidence="1">
    <location>
        <position position="1"/>
    </location>
</feature>
<dbReference type="AlphaFoldDB" id="A0A6A5ACU0"/>
<evidence type="ECO:0008006" key="3">
    <source>
        <dbReference type="Google" id="ProtNLM"/>
    </source>
</evidence>
<dbReference type="SUPFAM" id="SSF52935">
    <property type="entry name" value="PK C-terminal domain-like"/>
    <property type="match status" value="1"/>
</dbReference>
<evidence type="ECO:0000313" key="1">
    <source>
        <dbReference type="EMBL" id="KAF0774998.1"/>
    </source>
</evidence>
<protein>
    <recommendedName>
        <fullName evidence="3">Pyruvate kinase C-terminal domain-containing protein</fullName>
    </recommendedName>
</protein>
<dbReference type="EMBL" id="VJMI01002653">
    <property type="protein sequence ID" value="KAF0774998.1"/>
    <property type="molecule type" value="Genomic_DNA"/>
</dbReference>
<organism evidence="1 2">
    <name type="scientific">Aphanomyces astaci</name>
    <name type="common">Crayfish plague agent</name>
    <dbReference type="NCBI Taxonomy" id="112090"/>
    <lineage>
        <taxon>Eukaryota</taxon>
        <taxon>Sar</taxon>
        <taxon>Stramenopiles</taxon>
        <taxon>Oomycota</taxon>
        <taxon>Saprolegniomycetes</taxon>
        <taxon>Saprolegniales</taxon>
        <taxon>Verrucalvaceae</taxon>
        <taxon>Aphanomyces</taxon>
    </lineage>
</organism>
<gene>
    <name evidence="1" type="ORF">AaE_001302</name>
</gene>
<sequence length="61" mass="6500">GISVLRAMTGGTDDLILKAIEFAKSKGWIDDGDMVVVLHGLTEDARTSVVKIIQAHAHGLQ</sequence>
<dbReference type="Proteomes" id="UP000469452">
    <property type="component" value="Unassembled WGS sequence"/>
</dbReference>